<sequence length="203" mass="22791">MEHKEKKKYENKYFSTVTDGNFTTTKLYSAYYLLCIVIALLPLLVTDLSSKEEKIAAVLAVIVGLSSTFLARPVMDRLKADGNYRIGNVLHHLVAEAVASKTELVSVLGTMVLTVNDQVWDTESAKLTTLILATVSFQVLRIAYARYMLQHEYRALKARTAAQSTPLEYSPPFPLEILGDTPPPVEAPVRRPRSRRGPRRRLI</sequence>
<dbReference type="Proteomes" id="UP000259030">
    <property type="component" value="Plasmid pDFI3"/>
</dbReference>
<dbReference type="EMBL" id="CP021084">
    <property type="protein sequence ID" value="ASN83267.1"/>
    <property type="molecule type" value="Genomic_DNA"/>
</dbReference>
<keyword evidence="4" id="KW-1185">Reference proteome</keyword>
<keyword evidence="2" id="KW-0472">Membrane</keyword>
<name>A0A221T2W7_9DEIO</name>
<accession>A0A221T2W7</accession>
<protein>
    <submittedName>
        <fullName evidence="3">Uncharacterized protein</fullName>
    </submittedName>
</protein>
<geneLocation type="plasmid" evidence="4">
    <name>pdfi3</name>
</geneLocation>
<feature type="transmembrane region" description="Helical" evidence="2">
    <location>
        <begin position="55"/>
        <end position="75"/>
    </location>
</feature>
<organism evidence="3 4">
    <name type="scientific">Deinococcus ficus</name>
    <dbReference type="NCBI Taxonomy" id="317577"/>
    <lineage>
        <taxon>Bacteria</taxon>
        <taxon>Thermotogati</taxon>
        <taxon>Deinococcota</taxon>
        <taxon>Deinococci</taxon>
        <taxon>Deinococcales</taxon>
        <taxon>Deinococcaceae</taxon>
        <taxon>Deinococcus</taxon>
    </lineage>
</organism>
<dbReference type="RefSeq" id="WP_027462710.1">
    <property type="nucleotide sequence ID" value="NZ_CP021084.1"/>
</dbReference>
<evidence type="ECO:0000313" key="3">
    <source>
        <dbReference type="EMBL" id="ASN83267.1"/>
    </source>
</evidence>
<gene>
    <name evidence="3" type="ORF">DFI_18895</name>
</gene>
<evidence type="ECO:0000256" key="2">
    <source>
        <dbReference type="SAM" id="Phobius"/>
    </source>
</evidence>
<keyword evidence="3" id="KW-0614">Plasmid</keyword>
<feature type="compositionally biased region" description="Basic residues" evidence="1">
    <location>
        <begin position="190"/>
        <end position="203"/>
    </location>
</feature>
<feature type="region of interest" description="Disordered" evidence="1">
    <location>
        <begin position="179"/>
        <end position="203"/>
    </location>
</feature>
<evidence type="ECO:0000256" key="1">
    <source>
        <dbReference type="SAM" id="MobiDB-lite"/>
    </source>
</evidence>
<evidence type="ECO:0000313" key="4">
    <source>
        <dbReference type="Proteomes" id="UP000259030"/>
    </source>
</evidence>
<dbReference type="KEGG" id="dfc:DFI_18895"/>
<keyword evidence="2" id="KW-0812">Transmembrane</keyword>
<dbReference type="AlphaFoldDB" id="A0A221T2W7"/>
<keyword evidence="2" id="KW-1133">Transmembrane helix</keyword>
<feature type="transmembrane region" description="Helical" evidence="2">
    <location>
        <begin position="30"/>
        <end position="48"/>
    </location>
</feature>
<reference evidence="3 4" key="1">
    <citation type="submission" date="2017-05" db="EMBL/GenBank/DDBJ databases">
        <title>The complete genome sequence of Deinococcus ficus isolated from the rhizosphere of the Ficus religiosa L. in Taiwan.</title>
        <authorList>
            <person name="Wu K.-M."/>
            <person name="Liao T.-L."/>
            <person name="Liu Y.-M."/>
            <person name="Young C.-C."/>
            <person name="Tsai S.-F."/>
        </authorList>
    </citation>
    <scope>NUCLEOTIDE SEQUENCE [LARGE SCALE GENOMIC DNA]</scope>
    <source>
        <strain evidence="3 4">CC-FR2-10</strain>
        <plasmid evidence="4">pdfi3</plasmid>
    </source>
</reference>
<proteinExistence type="predicted"/>